<keyword evidence="3" id="KW-0482">Metalloprotease</keyword>
<comment type="caution">
    <text evidence="3">The sequence shown here is derived from an EMBL/GenBank/DDBJ whole genome shotgun (WGS) entry which is preliminary data.</text>
</comment>
<dbReference type="Proteomes" id="UP000886124">
    <property type="component" value="Unassembled WGS sequence"/>
</dbReference>
<proteinExistence type="predicted"/>
<keyword evidence="1" id="KW-0812">Transmembrane</keyword>
<organism evidence="3">
    <name type="scientific">Caldithrix abyssi</name>
    <dbReference type="NCBI Taxonomy" id="187145"/>
    <lineage>
        <taxon>Bacteria</taxon>
        <taxon>Pseudomonadati</taxon>
        <taxon>Calditrichota</taxon>
        <taxon>Calditrichia</taxon>
        <taxon>Calditrichales</taxon>
        <taxon>Calditrichaceae</taxon>
        <taxon>Caldithrix</taxon>
    </lineage>
</organism>
<dbReference type="InterPro" id="IPR042150">
    <property type="entry name" value="MmRce1-like"/>
</dbReference>
<feature type="transmembrane region" description="Helical" evidence="1">
    <location>
        <begin position="160"/>
        <end position="176"/>
    </location>
</feature>
<feature type="transmembrane region" description="Helical" evidence="1">
    <location>
        <begin position="196"/>
        <end position="217"/>
    </location>
</feature>
<dbReference type="EMBL" id="DROD01000014">
    <property type="protein sequence ID" value="HHJ51598.1"/>
    <property type="molecule type" value="Genomic_DNA"/>
</dbReference>
<feature type="domain" description="CAAX prenyl protease 2/Lysostaphin resistance protein A-like" evidence="2">
    <location>
        <begin position="130"/>
        <end position="234"/>
    </location>
</feature>
<dbReference type="PANTHER" id="PTHR35797:SF1">
    <property type="entry name" value="PROTEASE"/>
    <property type="match status" value="1"/>
</dbReference>
<keyword evidence="3" id="KW-0378">Hydrolase</keyword>
<keyword evidence="1" id="KW-1133">Transmembrane helix</keyword>
<keyword evidence="3" id="KW-0645">Protease</keyword>
<keyword evidence="1" id="KW-0472">Membrane</keyword>
<protein>
    <submittedName>
        <fullName evidence="3">CPBP family intramembrane metalloprotease</fullName>
    </submittedName>
</protein>
<name>A0A7V5UDU8_CALAY</name>
<dbReference type="GO" id="GO:0080120">
    <property type="term" value="P:CAAX-box protein maturation"/>
    <property type="evidence" value="ECO:0007669"/>
    <property type="project" value="UniProtKB-ARBA"/>
</dbReference>
<dbReference type="GO" id="GO:0004175">
    <property type="term" value="F:endopeptidase activity"/>
    <property type="evidence" value="ECO:0007669"/>
    <property type="project" value="UniProtKB-ARBA"/>
</dbReference>
<gene>
    <name evidence="3" type="ORF">ENJ89_00260</name>
</gene>
<evidence type="ECO:0000259" key="2">
    <source>
        <dbReference type="Pfam" id="PF02517"/>
    </source>
</evidence>
<feature type="transmembrane region" description="Helical" evidence="1">
    <location>
        <begin position="248"/>
        <end position="264"/>
    </location>
</feature>
<accession>A0A7V5UDU8</accession>
<dbReference type="AlphaFoldDB" id="A0A7V5UDU8"/>
<dbReference type="GO" id="GO:0008237">
    <property type="term" value="F:metallopeptidase activity"/>
    <property type="evidence" value="ECO:0007669"/>
    <property type="project" value="UniProtKB-KW"/>
</dbReference>
<sequence length="296" mass="34520">MNIQIKDYKHPLLFYSLATIFPWFFWIIAGYISHLTPSNNHNTAWASVLGFAGLLSPMIIAFWLMNKNTNLKQDLFTRFFNFKSIKPIYLFLTLFLMLGSILLAQAISLFFGYSASQFVITGHYTFTSGIFPVWFLLIIAPLIEELAWHTYGTDCLRNRFNLFNTSLIFAFYWGIWHIPLSLIKGYYQSNLVATGWIHSVNFLVSIFPFVMIMNWLYYKTRRNILVAIIFHITAGYFNEIFATHPDSKIIQTIILLIFAIFIVTKEKEFFFSKKLTLEENYLEVINPTGSNHSSTH</sequence>
<evidence type="ECO:0000256" key="1">
    <source>
        <dbReference type="SAM" id="Phobius"/>
    </source>
</evidence>
<dbReference type="Pfam" id="PF02517">
    <property type="entry name" value="Rce1-like"/>
    <property type="match status" value="1"/>
</dbReference>
<evidence type="ECO:0000313" key="3">
    <source>
        <dbReference type="EMBL" id="HHJ51598.1"/>
    </source>
</evidence>
<feature type="transmembrane region" description="Helical" evidence="1">
    <location>
        <begin position="44"/>
        <end position="66"/>
    </location>
</feature>
<feature type="transmembrane region" description="Helical" evidence="1">
    <location>
        <begin position="87"/>
        <end position="111"/>
    </location>
</feature>
<dbReference type="PANTHER" id="PTHR35797">
    <property type="entry name" value="PROTEASE-RELATED"/>
    <property type="match status" value="1"/>
</dbReference>
<feature type="transmembrane region" description="Helical" evidence="1">
    <location>
        <begin position="224"/>
        <end position="242"/>
    </location>
</feature>
<reference evidence="3" key="1">
    <citation type="journal article" date="2020" name="mSystems">
        <title>Genome- and Community-Level Interaction Insights into Carbon Utilization and Element Cycling Functions of Hydrothermarchaeota in Hydrothermal Sediment.</title>
        <authorList>
            <person name="Zhou Z."/>
            <person name="Liu Y."/>
            <person name="Xu W."/>
            <person name="Pan J."/>
            <person name="Luo Z.H."/>
            <person name="Li M."/>
        </authorList>
    </citation>
    <scope>NUCLEOTIDE SEQUENCE [LARGE SCALE GENOMIC DNA]</scope>
    <source>
        <strain evidence="3">HyVt-527</strain>
    </source>
</reference>
<feature type="transmembrane region" description="Helical" evidence="1">
    <location>
        <begin position="12"/>
        <end position="32"/>
    </location>
</feature>
<dbReference type="InterPro" id="IPR003675">
    <property type="entry name" value="Rce1/LyrA-like_dom"/>
</dbReference>